<protein>
    <submittedName>
        <fullName evidence="2">Uncharacterized protein LOC114334341</fullName>
    </submittedName>
</protein>
<feature type="region of interest" description="Disordered" evidence="1">
    <location>
        <begin position="1"/>
        <end position="51"/>
    </location>
</feature>
<name>A0A6P7FUP4_DIAVI</name>
<dbReference type="RefSeq" id="XP_028140179.1">
    <property type="nucleotide sequence ID" value="XM_028284378.1"/>
</dbReference>
<accession>A0A6P7FUP4</accession>
<organism evidence="2">
    <name type="scientific">Diabrotica virgifera virgifera</name>
    <name type="common">western corn rootworm</name>
    <dbReference type="NCBI Taxonomy" id="50390"/>
    <lineage>
        <taxon>Eukaryota</taxon>
        <taxon>Metazoa</taxon>
        <taxon>Ecdysozoa</taxon>
        <taxon>Arthropoda</taxon>
        <taxon>Hexapoda</taxon>
        <taxon>Insecta</taxon>
        <taxon>Pterygota</taxon>
        <taxon>Neoptera</taxon>
        <taxon>Endopterygota</taxon>
        <taxon>Coleoptera</taxon>
        <taxon>Polyphaga</taxon>
        <taxon>Cucujiformia</taxon>
        <taxon>Chrysomeloidea</taxon>
        <taxon>Chrysomelidae</taxon>
        <taxon>Galerucinae</taxon>
        <taxon>Diabroticina</taxon>
        <taxon>Diabroticites</taxon>
        <taxon>Diabrotica</taxon>
    </lineage>
</organism>
<dbReference type="AlphaFoldDB" id="A0A6P7FUP4"/>
<feature type="compositionally biased region" description="Basic and acidic residues" evidence="1">
    <location>
        <begin position="8"/>
        <end position="17"/>
    </location>
</feature>
<dbReference type="InParanoid" id="A0A6P7FUP4"/>
<evidence type="ECO:0000313" key="2">
    <source>
        <dbReference type="RefSeq" id="XP_028140179.1"/>
    </source>
</evidence>
<sequence>MAKKLKDRPKITEEPRQTETVIQDVTLRESDSSDSVSETSETNYQSIASSSQSCENIGQMRISLPKLAKACDRTGVSDRPAAIIATAVLEDFENSYSTRYF</sequence>
<feature type="compositionally biased region" description="Low complexity" evidence="1">
    <location>
        <begin position="33"/>
        <end position="42"/>
    </location>
</feature>
<evidence type="ECO:0000256" key="1">
    <source>
        <dbReference type="SAM" id="MobiDB-lite"/>
    </source>
</evidence>
<proteinExistence type="predicted"/>
<gene>
    <name evidence="2" type="primary">LOC114334341</name>
</gene>
<reference evidence="2" key="1">
    <citation type="submission" date="2025-08" db="UniProtKB">
        <authorList>
            <consortium name="RefSeq"/>
        </authorList>
    </citation>
    <scope>IDENTIFICATION</scope>
    <source>
        <tissue evidence="2">Whole insect</tissue>
    </source>
</reference>